<evidence type="ECO:0000256" key="3">
    <source>
        <dbReference type="SAM" id="MobiDB-lite"/>
    </source>
</evidence>
<organism evidence="5 6">
    <name type="scientific">Skeletonema marinoi</name>
    <dbReference type="NCBI Taxonomy" id="267567"/>
    <lineage>
        <taxon>Eukaryota</taxon>
        <taxon>Sar</taxon>
        <taxon>Stramenopiles</taxon>
        <taxon>Ochrophyta</taxon>
        <taxon>Bacillariophyta</taxon>
        <taxon>Coscinodiscophyceae</taxon>
        <taxon>Thalassiosirophycidae</taxon>
        <taxon>Thalassiosirales</taxon>
        <taxon>Skeletonemataceae</taxon>
        <taxon>Skeletonema</taxon>
        <taxon>Skeletonema marinoi-dohrnii complex</taxon>
    </lineage>
</organism>
<feature type="compositionally biased region" description="Basic and acidic residues" evidence="3">
    <location>
        <begin position="1049"/>
        <end position="1058"/>
    </location>
</feature>
<feature type="region of interest" description="Disordered" evidence="3">
    <location>
        <begin position="655"/>
        <end position="682"/>
    </location>
</feature>
<comment type="caution">
    <text evidence="5">The sequence shown here is derived from an EMBL/GenBank/DDBJ whole genome shotgun (WGS) entry which is preliminary data.</text>
</comment>
<dbReference type="Gene3D" id="1.10.1300.10">
    <property type="entry name" value="3'5'-cyclic nucleotide phosphodiesterase, catalytic domain"/>
    <property type="match status" value="2"/>
</dbReference>
<reference evidence="5" key="1">
    <citation type="submission" date="2023-06" db="EMBL/GenBank/DDBJ databases">
        <title>Survivors Of The Sea: Transcriptome response of Skeletonema marinoi to long-term dormancy.</title>
        <authorList>
            <person name="Pinder M.I.M."/>
            <person name="Kourtchenko O."/>
            <person name="Robertson E.K."/>
            <person name="Larsson T."/>
            <person name="Maumus F."/>
            <person name="Osuna-Cruz C.M."/>
            <person name="Vancaester E."/>
            <person name="Stenow R."/>
            <person name="Vandepoele K."/>
            <person name="Ploug H."/>
            <person name="Bruchert V."/>
            <person name="Godhe A."/>
            <person name="Topel M."/>
        </authorList>
    </citation>
    <scope>NUCLEOTIDE SEQUENCE</scope>
    <source>
        <strain evidence="5">R05AC</strain>
    </source>
</reference>
<feature type="compositionally biased region" description="Low complexity" evidence="3">
    <location>
        <begin position="369"/>
        <end position="395"/>
    </location>
</feature>
<feature type="compositionally biased region" description="Low complexity" evidence="3">
    <location>
        <begin position="1"/>
        <end position="11"/>
    </location>
</feature>
<feature type="region of interest" description="Disordered" evidence="3">
    <location>
        <begin position="1029"/>
        <end position="1085"/>
    </location>
</feature>
<keyword evidence="6" id="KW-1185">Reference proteome</keyword>
<dbReference type="EMBL" id="JATAAI010000020">
    <property type="protein sequence ID" value="KAK1738499.1"/>
    <property type="molecule type" value="Genomic_DNA"/>
</dbReference>
<evidence type="ECO:0000313" key="5">
    <source>
        <dbReference type="EMBL" id="KAK1738499.1"/>
    </source>
</evidence>
<dbReference type="GO" id="GO:0004114">
    <property type="term" value="F:3',5'-cyclic-nucleotide phosphodiesterase activity"/>
    <property type="evidence" value="ECO:0007669"/>
    <property type="project" value="UniProtKB-EC"/>
</dbReference>
<dbReference type="GO" id="GO:0007165">
    <property type="term" value="P:signal transduction"/>
    <property type="evidence" value="ECO:0007669"/>
    <property type="project" value="InterPro"/>
</dbReference>
<dbReference type="AlphaFoldDB" id="A0AAD8Y3Q3"/>
<feature type="compositionally biased region" description="Low complexity" evidence="3">
    <location>
        <begin position="1029"/>
        <end position="1041"/>
    </location>
</feature>
<dbReference type="SUPFAM" id="SSF109604">
    <property type="entry name" value="HD-domain/PDEase-like"/>
    <property type="match status" value="2"/>
</dbReference>
<evidence type="ECO:0000313" key="6">
    <source>
        <dbReference type="Proteomes" id="UP001224775"/>
    </source>
</evidence>
<protein>
    <submittedName>
        <fullName evidence="5">3',5'-cyclic nucleotide phosphodiesterase</fullName>
        <ecNumber evidence="5">3.1.4.17</ecNumber>
    </submittedName>
</protein>
<feature type="domain" description="PDEase" evidence="4">
    <location>
        <begin position="420"/>
        <end position="480"/>
    </location>
</feature>
<feature type="compositionally biased region" description="Polar residues" evidence="3">
    <location>
        <begin position="710"/>
        <end position="725"/>
    </location>
</feature>
<gene>
    <name evidence="5" type="ORF">QTG54_010529</name>
</gene>
<feature type="region of interest" description="Disordered" evidence="3">
    <location>
        <begin position="178"/>
        <end position="250"/>
    </location>
</feature>
<feature type="region of interest" description="Disordered" evidence="3">
    <location>
        <begin position="703"/>
        <end position="821"/>
    </location>
</feature>
<dbReference type="InterPro" id="IPR002073">
    <property type="entry name" value="PDEase_catalytic_dom"/>
</dbReference>
<keyword evidence="1" id="KW-0479">Metal-binding</keyword>
<dbReference type="Proteomes" id="UP001224775">
    <property type="component" value="Unassembled WGS sequence"/>
</dbReference>
<sequence length="1085" mass="118323">MSGSNNNNNNNSPPPTTPHQHDHWQPWPPSALSMARTALSLTTQPWAQTGRGPVSGHPSILSPPSFISNAASASSTANNNNSIVDEITERMVSLLLIRIVALVTCRLGNMAVQQTNNNSGDDDNKDNGHRNHRRASNESTTSSKNDSGGGYRRMKDKMYVDYSTSTICRSALKTAKEEGKRIRTQQQQVGEPAINNDELTDDNEHDDDGDTVSKSLHVRVGNQKYNLDNDGDEKMAAAEDNDEPHDATPMTTLRQYSSEPKSYSITINTSRRSSINHHSSTSSTNKSSTISGLFPKCITPQIIHQLRTYVHTICSQYHSPHRVPYHNVEHAYHVFLSANKLLDLMLCEHTDDKEDQLLLAEDEEEDEGGAQQQLQSLQSPESKSSTPKHNNNNNNPRPKFRRATLDSLLDHRPTYGIKSDPLTQLAFLFSALVHDVDHTGISNRQLVLESDDLAILYNDQSVAEQRSLAIAFSVLKRGEFDELRRVLFETTGGGGGDASGGGGGTPAAVGGGAGENEDWFKFRKLVIDLVLVTDIASPERTQIVKSKWKEAFGEVIVAEKMKEKSSRLGRGGKKLVPGECVGGGGGGGESLARGQQVGSGSRGEGNNNNTTPAGGDDGTVKAVTRKVRRASLESTGRMGSQRSILTADISLSSKSLDVKDGCDNDDNDSTDARSIDISESSSISDIQSLDDDFDASAVSRTKMNFDPNVSGDTSLASSGNGNPKLQQQQQQQPSPNKMASIGPRDQLARMGPRGRRSTGDLADLSEAIPEEISDPPSRSRGRSKDSSKPLNKRRSTFAIRGRLSRSMTTPTPRARSEERRLGVRRALDLAGSTIVAYNNSRSSLRSSGGSDDPDIDFDEDDDWDEIDEFKATVVLEQMIRAADVAALLQDWTNVMKWSTRLYKELKNGFLSDRGEDPAIGWYDNQIKFFDFYIKPLAKNLGVMGVFDEKVGHSFVHLVKSNLARWIEDGELATVMMIRQDEKERGNKEGSGIARIDESESSKSSLDKSIESLGLGNAVAEVKLSALSASSTSLNSDTLSGLPGNNLDEGEYRSCRRDSFNSASTASTTNQSSTRLTAQPQHDGDE</sequence>
<dbReference type="Pfam" id="PF00233">
    <property type="entry name" value="PDEase_I"/>
    <property type="match status" value="1"/>
</dbReference>
<dbReference type="GO" id="GO:0046872">
    <property type="term" value="F:metal ion binding"/>
    <property type="evidence" value="ECO:0007669"/>
    <property type="project" value="UniProtKB-KW"/>
</dbReference>
<dbReference type="EC" id="3.1.4.17" evidence="5"/>
<feature type="compositionally biased region" description="Polar residues" evidence="3">
    <location>
        <begin position="137"/>
        <end position="146"/>
    </location>
</feature>
<dbReference type="InterPro" id="IPR036971">
    <property type="entry name" value="PDEase_catalytic_dom_sf"/>
</dbReference>
<accession>A0AAD8Y3Q3</accession>
<feature type="region of interest" description="Disordered" evidence="3">
    <location>
        <begin position="1"/>
        <end position="30"/>
    </location>
</feature>
<evidence type="ECO:0000256" key="2">
    <source>
        <dbReference type="ARBA" id="ARBA00022801"/>
    </source>
</evidence>
<feature type="region of interest" description="Disordered" evidence="3">
    <location>
        <begin position="362"/>
        <end position="400"/>
    </location>
</feature>
<feature type="compositionally biased region" description="Acidic residues" evidence="3">
    <location>
        <begin position="198"/>
        <end position="210"/>
    </location>
</feature>
<evidence type="ECO:0000256" key="1">
    <source>
        <dbReference type="ARBA" id="ARBA00022723"/>
    </source>
</evidence>
<evidence type="ECO:0000259" key="4">
    <source>
        <dbReference type="Pfam" id="PF00233"/>
    </source>
</evidence>
<name>A0AAD8Y3Q3_9STRA</name>
<feature type="compositionally biased region" description="Low complexity" evidence="3">
    <location>
        <begin position="1059"/>
        <end position="1073"/>
    </location>
</feature>
<feature type="compositionally biased region" description="Gly residues" evidence="3">
    <location>
        <begin position="580"/>
        <end position="589"/>
    </location>
</feature>
<proteinExistence type="predicted"/>
<feature type="region of interest" description="Disordered" evidence="3">
    <location>
        <begin position="566"/>
        <end position="622"/>
    </location>
</feature>
<dbReference type="PANTHER" id="PTHR11347">
    <property type="entry name" value="CYCLIC NUCLEOTIDE PHOSPHODIESTERASE"/>
    <property type="match status" value="1"/>
</dbReference>
<feature type="region of interest" description="Disordered" evidence="3">
    <location>
        <begin position="113"/>
        <end position="153"/>
    </location>
</feature>
<keyword evidence="2 5" id="KW-0378">Hydrolase</keyword>